<keyword evidence="3" id="KW-1185">Reference proteome</keyword>
<proteinExistence type="predicted"/>
<evidence type="ECO:0000313" key="3">
    <source>
        <dbReference type="Proteomes" id="UP000252519"/>
    </source>
</evidence>
<dbReference type="EMBL" id="JOJR01005725">
    <property type="protein sequence ID" value="RCN26888.1"/>
    <property type="molecule type" value="Genomic_DNA"/>
</dbReference>
<organism evidence="2 3">
    <name type="scientific">Ancylostoma caninum</name>
    <name type="common">Dog hookworm</name>
    <dbReference type="NCBI Taxonomy" id="29170"/>
    <lineage>
        <taxon>Eukaryota</taxon>
        <taxon>Metazoa</taxon>
        <taxon>Ecdysozoa</taxon>
        <taxon>Nematoda</taxon>
        <taxon>Chromadorea</taxon>
        <taxon>Rhabditida</taxon>
        <taxon>Rhabditina</taxon>
        <taxon>Rhabditomorpha</taxon>
        <taxon>Strongyloidea</taxon>
        <taxon>Ancylostomatidae</taxon>
        <taxon>Ancylostomatinae</taxon>
        <taxon>Ancylostoma</taxon>
    </lineage>
</organism>
<accession>A0A368F5M0</accession>
<evidence type="ECO:0000313" key="2">
    <source>
        <dbReference type="EMBL" id="RCN26888.1"/>
    </source>
</evidence>
<reference evidence="2 3" key="1">
    <citation type="submission" date="2014-10" db="EMBL/GenBank/DDBJ databases">
        <title>Draft genome of the hookworm Ancylostoma caninum.</title>
        <authorList>
            <person name="Mitreva M."/>
        </authorList>
    </citation>
    <scope>NUCLEOTIDE SEQUENCE [LARGE SCALE GENOMIC DNA]</scope>
    <source>
        <strain evidence="2 3">Baltimore</strain>
    </source>
</reference>
<gene>
    <name evidence="2" type="ORF">ANCCAN_27384</name>
</gene>
<feature type="region of interest" description="Disordered" evidence="1">
    <location>
        <begin position="186"/>
        <end position="218"/>
    </location>
</feature>
<dbReference type="AlphaFoldDB" id="A0A368F5M0"/>
<feature type="compositionally biased region" description="Basic and acidic residues" evidence="1">
    <location>
        <begin position="186"/>
        <end position="196"/>
    </location>
</feature>
<dbReference type="Proteomes" id="UP000252519">
    <property type="component" value="Unassembled WGS sequence"/>
</dbReference>
<sequence length="218" mass="25319">MGTVIEQLHNKQEETKKELETVRRMARTGWLLVFNLPIPFGVSKGNALQSLMEKLGYGKPLFDCDRDLLATDMMYVNKNGLLCNMSFFVCQRHYDYIMSAPFQKKVMQMNKELERGRWISFGRVLSPSERSDFEIAQALKRLIIAKMQEQRRSDPNFQYFTVDEASTRFGLTTDDILKERNKYRESLSSRLADKSRSKLKRPSTTSDKGEPGNKLLKL</sequence>
<evidence type="ECO:0000256" key="1">
    <source>
        <dbReference type="SAM" id="MobiDB-lite"/>
    </source>
</evidence>
<comment type="caution">
    <text evidence="2">The sequence shown here is derived from an EMBL/GenBank/DDBJ whole genome shotgun (WGS) entry which is preliminary data.</text>
</comment>
<dbReference type="OrthoDB" id="5886559at2759"/>
<name>A0A368F5M0_ANCCA</name>
<protein>
    <submittedName>
        <fullName evidence="2">Uncharacterized protein</fullName>
    </submittedName>
</protein>